<dbReference type="AlphaFoldDB" id="A0A0F7JJT5"/>
<evidence type="ECO:0000313" key="1">
    <source>
        <dbReference type="EMBL" id="AKH15957.1"/>
    </source>
</evidence>
<accession>A0A0F7JJT5</accession>
<sequence length="221" mass="23824">MTLPATDYNEFVKNPGAADESQIVTRGFRMYVRPHVNGAVNAAGEFLSLGATKGYEPSNDETFREFKANLYGTEQTLKRQLANRTRTFNFFTGSTSSLDIIPLFYGSAAKTGAAANAAIKAVEDTGKATTCDAVVVFEPDAGTGLIAYYPSVSLRGTGKGEEDGFETFEFEATIQAANDFVAPVSLVDMNGEKTPEGVVYLVPKAEIDRFLYDLFDAVTTA</sequence>
<dbReference type="PATRIC" id="fig|1309411.5.peg.333"/>
<name>A0A0F7JJT5_9DEIO</name>
<protein>
    <submittedName>
        <fullName evidence="1">Uncharacterized protein</fullName>
    </submittedName>
</protein>
<gene>
    <name evidence="1" type="ORF">SY84_01605</name>
</gene>
<organism evidence="1 2">
    <name type="scientific">Deinococcus soli</name>
    <name type="common">ex Cha et al. 2016</name>
    <dbReference type="NCBI Taxonomy" id="1309411"/>
    <lineage>
        <taxon>Bacteria</taxon>
        <taxon>Thermotogati</taxon>
        <taxon>Deinococcota</taxon>
        <taxon>Deinococci</taxon>
        <taxon>Deinococcales</taxon>
        <taxon>Deinococcaceae</taxon>
        <taxon>Deinococcus</taxon>
    </lineage>
</organism>
<dbReference type="OrthoDB" id="9974923at2"/>
<dbReference type="Proteomes" id="UP000034024">
    <property type="component" value="Chromosome"/>
</dbReference>
<dbReference type="RefSeq" id="WP_046842533.1">
    <property type="nucleotide sequence ID" value="NZ_CP011389.1"/>
</dbReference>
<proteinExistence type="predicted"/>
<dbReference type="KEGG" id="dch:SY84_01605"/>
<dbReference type="EMBL" id="CP011389">
    <property type="protein sequence ID" value="AKH15957.1"/>
    <property type="molecule type" value="Genomic_DNA"/>
</dbReference>
<keyword evidence="2" id="KW-1185">Reference proteome</keyword>
<reference evidence="1 2" key="1">
    <citation type="submission" date="2015-01" db="EMBL/GenBank/DDBJ databases">
        <title>Deinococcus soli/N5/whole genome sequencing.</title>
        <authorList>
            <person name="Kim M.K."/>
            <person name="Srinivasan S."/>
            <person name="Lee J.-J."/>
        </authorList>
    </citation>
    <scope>NUCLEOTIDE SEQUENCE [LARGE SCALE GENOMIC DNA]</scope>
    <source>
        <strain evidence="1 2">N5</strain>
    </source>
</reference>
<evidence type="ECO:0000313" key="2">
    <source>
        <dbReference type="Proteomes" id="UP000034024"/>
    </source>
</evidence>